<proteinExistence type="inferred from homology"/>
<evidence type="ECO:0000256" key="4">
    <source>
        <dbReference type="ARBA" id="ARBA00024746"/>
    </source>
</evidence>
<protein>
    <recommendedName>
        <fullName evidence="2">Basal-body rod modification protein FlgD</fullName>
    </recommendedName>
</protein>
<dbReference type="RefSeq" id="WP_141167522.1">
    <property type="nucleotide sequence ID" value="NZ_VHLH01000025.1"/>
</dbReference>
<keyword evidence="6" id="KW-0966">Cell projection</keyword>
<comment type="similarity">
    <text evidence="1">Belongs to the FlgD family.</text>
</comment>
<dbReference type="EMBL" id="VHLH01000025">
    <property type="protein sequence ID" value="TPW26906.1"/>
    <property type="molecule type" value="Genomic_DNA"/>
</dbReference>
<evidence type="ECO:0000256" key="1">
    <source>
        <dbReference type="ARBA" id="ARBA00010577"/>
    </source>
</evidence>
<accession>A0A506U016</accession>
<feature type="compositionally biased region" description="Low complexity" evidence="5">
    <location>
        <begin position="1"/>
        <end position="18"/>
    </location>
</feature>
<dbReference type="InterPro" id="IPR005648">
    <property type="entry name" value="FlgD"/>
</dbReference>
<reference evidence="6 7" key="1">
    <citation type="submission" date="2019-06" db="EMBL/GenBank/DDBJ databases">
        <authorList>
            <person name="Li M."/>
        </authorList>
    </citation>
    <scope>NUCLEOTIDE SEQUENCE [LARGE SCALE GENOMIC DNA]</scope>
    <source>
        <strain evidence="6 7">BGMRC6574</strain>
    </source>
</reference>
<keyword evidence="6" id="KW-0282">Flagellum</keyword>
<evidence type="ECO:0000256" key="2">
    <source>
        <dbReference type="ARBA" id="ARBA00016013"/>
    </source>
</evidence>
<evidence type="ECO:0000313" key="7">
    <source>
        <dbReference type="Proteomes" id="UP000320314"/>
    </source>
</evidence>
<evidence type="ECO:0000256" key="3">
    <source>
        <dbReference type="ARBA" id="ARBA00022795"/>
    </source>
</evidence>
<keyword evidence="3" id="KW-1005">Bacterial flagellum biogenesis</keyword>
<dbReference type="Proteomes" id="UP000320314">
    <property type="component" value="Unassembled WGS sequence"/>
</dbReference>
<dbReference type="AlphaFoldDB" id="A0A506U016"/>
<comment type="caution">
    <text evidence="6">The sequence shown here is derived from an EMBL/GenBank/DDBJ whole genome shotgun (WGS) entry which is preliminary data.</text>
</comment>
<dbReference type="Pfam" id="PF03963">
    <property type="entry name" value="FlgD"/>
    <property type="match status" value="1"/>
</dbReference>
<organism evidence="6 7">
    <name type="scientific">Pararhizobium mangrovi</name>
    <dbReference type="NCBI Taxonomy" id="2590452"/>
    <lineage>
        <taxon>Bacteria</taxon>
        <taxon>Pseudomonadati</taxon>
        <taxon>Pseudomonadota</taxon>
        <taxon>Alphaproteobacteria</taxon>
        <taxon>Hyphomicrobiales</taxon>
        <taxon>Rhizobiaceae</taxon>
        <taxon>Rhizobium/Agrobacterium group</taxon>
        <taxon>Pararhizobium</taxon>
    </lineage>
</organism>
<evidence type="ECO:0000313" key="6">
    <source>
        <dbReference type="EMBL" id="TPW26906.1"/>
    </source>
</evidence>
<name>A0A506U016_9HYPH</name>
<keyword evidence="7" id="KW-1185">Reference proteome</keyword>
<dbReference type="GO" id="GO:0044781">
    <property type="term" value="P:bacterial-type flagellum organization"/>
    <property type="evidence" value="ECO:0007669"/>
    <property type="project" value="UniProtKB-KW"/>
</dbReference>
<sequence>MAVSAAAGVAQTQTQTSADANKSDQASSALNVDYNTFLKLLIAQMNNQDPTDPMDATQQVQQLATFSQVEQTIQTNKHLETLLSQSALSDAGSAIGRTLTSADGETSGVVKQVAMKDGTLTAVLEGGQQIDIADGVTIE</sequence>
<evidence type="ECO:0000256" key="5">
    <source>
        <dbReference type="SAM" id="MobiDB-lite"/>
    </source>
</evidence>
<dbReference type="OrthoDB" id="9785233at2"/>
<comment type="function">
    <text evidence="4">Required for flagellar hook formation. May act as a scaffolding protein.</text>
</comment>
<gene>
    <name evidence="6" type="primary">flgD</name>
    <name evidence="6" type="ORF">FJU11_13105</name>
</gene>
<keyword evidence="6" id="KW-0969">Cilium</keyword>
<dbReference type="NCBIfam" id="NF004670">
    <property type="entry name" value="PRK06009.1"/>
    <property type="match status" value="1"/>
</dbReference>
<feature type="region of interest" description="Disordered" evidence="5">
    <location>
        <begin position="1"/>
        <end position="25"/>
    </location>
</feature>